<evidence type="ECO:0000313" key="8">
    <source>
        <dbReference type="EMBL" id="RKN78186.1"/>
    </source>
</evidence>
<evidence type="ECO:0000256" key="5">
    <source>
        <dbReference type="PROSITE-ProRule" id="PRU00560"/>
    </source>
</evidence>
<dbReference type="InterPro" id="IPR048228">
    <property type="entry name" value="HelD_bacillota"/>
</dbReference>
<dbReference type="EMBL" id="RBAH01000019">
    <property type="protein sequence ID" value="RKN78186.1"/>
    <property type="molecule type" value="Genomic_DNA"/>
</dbReference>
<keyword evidence="9" id="KW-1185">Reference proteome</keyword>
<proteinExistence type="predicted"/>
<accession>A0A3B0C497</accession>
<dbReference type="Proteomes" id="UP000282311">
    <property type="component" value="Unassembled WGS sequence"/>
</dbReference>
<dbReference type="GO" id="GO:0005524">
    <property type="term" value="F:ATP binding"/>
    <property type="evidence" value="ECO:0007669"/>
    <property type="project" value="UniProtKB-UniRule"/>
</dbReference>
<evidence type="ECO:0000259" key="7">
    <source>
        <dbReference type="PROSITE" id="PS51198"/>
    </source>
</evidence>
<dbReference type="PANTHER" id="PTHR11070:SF17">
    <property type="entry name" value="DNA HELICASE IV"/>
    <property type="match status" value="1"/>
</dbReference>
<gene>
    <name evidence="8" type="ORF">D7M11_23030</name>
</gene>
<dbReference type="InterPro" id="IPR000212">
    <property type="entry name" value="DNA_helicase_UvrD/REP"/>
</dbReference>
<dbReference type="RefSeq" id="WP_120749622.1">
    <property type="nucleotide sequence ID" value="NZ_RBAH01000019.1"/>
</dbReference>
<dbReference type="GO" id="GO:0003677">
    <property type="term" value="F:DNA binding"/>
    <property type="evidence" value="ECO:0007669"/>
    <property type="project" value="InterPro"/>
</dbReference>
<dbReference type="OrthoDB" id="9787585at2"/>
<keyword evidence="6" id="KW-0175">Coiled coil</keyword>
<organism evidence="8 9">
    <name type="scientific">Paenibacillus ginsengarvi</name>
    <dbReference type="NCBI Taxonomy" id="400777"/>
    <lineage>
        <taxon>Bacteria</taxon>
        <taxon>Bacillati</taxon>
        <taxon>Bacillota</taxon>
        <taxon>Bacilli</taxon>
        <taxon>Bacillales</taxon>
        <taxon>Paenibacillaceae</taxon>
        <taxon>Paenibacillus</taxon>
    </lineage>
</organism>
<evidence type="ECO:0000256" key="6">
    <source>
        <dbReference type="SAM" id="Coils"/>
    </source>
</evidence>
<dbReference type="GO" id="GO:0016787">
    <property type="term" value="F:hydrolase activity"/>
    <property type="evidence" value="ECO:0007669"/>
    <property type="project" value="UniProtKB-UniRule"/>
</dbReference>
<dbReference type="PANTHER" id="PTHR11070">
    <property type="entry name" value="UVRD / RECB / PCRA DNA HELICASE FAMILY MEMBER"/>
    <property type="match status" value="1"/>
</dbReference>
<feature type="binding site" evidence="5">
    <location>
        <begin position="232"/>
        <end position="239"/>
    </location>
    <ligand>
        <name>ATP</name>
        <dbReference type="ChEBI" id="CHEBI:30616"/>
    </ligand>
</feature>
<dbReference type="SUPFAM" id="SSF52540">
    <property type="entry name" value="P-loop containing nucleoside triphosphate hydrolases"/>
    <property type="match status" value="1"/>
</dbReference>
<protein>
    <submittedName>
        <fullName evidence="8">Helicase</fullName>
    </submittedName>
</protein>
<dbReference type="InterPro" id="IPR014016">
    <property type="entry name" value="UvrD-like_ATP-bd"/>
</dbReference>
<dbReference type="NCBIfam" id="NF041464">
    <property type="entry name" value="HelD_BACSU"/>
    <property type="match status" value="1"/>
</dbReference>
<keyword evidence="4 5" id="KW-0067">ATP-binding</keyword>
<dbReference type="Gene3D" id="3.40.50.300">
    <property type="entry name" value="P-loop containing nucleotide triphosphate hydrolases"/>
    <property type="match status" value="3"/>
</dbReference>
<feature type="coiled-coil region" evidence="6">
    <location>
        <begin position="25"/>
        <end position="77"/>
    </location>
</feature>
<dbReference type="InterPro" id="IPR027785">
    <property type="entry name" value="UvrD-like_helicase_C"/>
</dbReference>
<sequence>MSAEQSRSEEQIRVTRITGIIEKRIEQLEEQTGDLKSDIVNIRKTYWDDVTVNMEDMEELAESYASMKQQAEVLSERERVHRVAAAQLKALKRLRQTPYFGRIDFVEQGERSAEKIYIGTSSLVDDSGLEFLIYDWRAPVSSLYYDYGPGTAKYETPGGTIEGEMTLKRQFIIRDGHIRSLFDTGVTIGDELLQEVLGKQSDAQMRSIVATIQREQNRIIRNESARLLIVLGAAGSGKTSAALQRVAYLLYRYRETLKADQIVLFSPNPMFNSYVSTVLPELGEENMQQTTFQQYIDHRLGRSFQVEDPFEQMEYTLSAAEEPEYEARMQAIRYKASAAYMRLLDRYAVYLAQEGVLFRDVMFRGEVLVPAERLREQFYGANMAYTLPNRMQALSEWLLKELTRLAKLERRKPWVDDEIELLDKEAYMQAFEQLQKKRQFSENTFDDYAREHDQLAFMVVQEQFKPLRRAAKRFAFIDLPGIYRQLFAERDFARSLAPEEALPPLWSDICALTTQRLDRRELSCEDAGPYLNVMERLEGFQTNSAVRHVFIDEAQDYSAFQFAMLRRLFPRARMTVLGDLNQAIYAHAHGEDSFAELRRLFGEEEKEQFALTRSYRSTREIVEFTRQLVAGGEAIELFNRGGSKPIVVAAADKKALQSAVLERIQRMQAEGHRSIAVICKTAEESREAHEALQASLPIKLIGTGSASFEQGLVVIPSYLAKGVEFDGVVLYDASSARYGRESERKLFYTACTRAMHELHICYMGEPTPFLQGVSPDSYETESAIGV</sequence>
<dbReference type="Pfam" id="PF13538">
    <property type="entry name" value="UvrD_C_2"/>
    <property type="match status" value="1"/>
</dbReference>
<comment type="caution">
    <text evidence="8">The sequence shown here is derived from an EMBL/GenBank/DDBJ whole genome shotgun (WGS) entry which is preliminary data.</text>
</comment>
<dbReference type="GO" id="GO:0000725">
    <property type="term" value="P:recombinational repair"/>
    <property type="evidence" value="ECO:0007669"/>
    <property type="project" value="TreeGrafter"/>
</dbReference>
<feature type="domain" description="UvrD-like helicase ATP-binding" evidence="7">
    <location>
        <begin position="211"/>
        <end position="618"/>
    </location>
</feature>
<reference evidence="8 9" key="1">
    <citation type="journal article" date="2007" name="Int. J. Syst. Evol. Microbiol.">
        <title>Paenibacillus ginsengarvi sp. nov., isolated from soil from ginseng cultivation.</title>
        <authorList>
            <person name="Yoon M.H."/>
            <person name="Ten L.N."/>
            <person name="Im W.T."/>
        </authorList>
    </citation>
    <scope>NUCLEOTIDE SEQUENCE [LARGE SCALE GENOMIC DNA]</scope>
    <source>
        <strain evidence="8 9">KCTC 13059</strain>
    </source>
</reference>
<dbReference type="GO" id="GO:0005829">
    <property type="term" value="C:cytosol"/>
    <property type="evidence" value="ECO:0007669"/>
    <property type="project" value="TreeGrafter"/>
</dbReference>
<dbReference type="GO" id="GO:0043138">
    <property type="term" value="F:3'-5' DNA helicase activity"/>
    <property type="evidence" value="ECO:0007669"/>
    <property type="project" value="TreeGrafter"/>
</dbReference>
<dbReference type="PROSITE" id="PS51198">
    <property type="entry name" value="UVRD_HELICASE_ATP_BIND"/>
    <property type="match status" value="1"/>
</dbReference>
<evidence type="ECO:0000256" key="4">
    <source>
        <dbReference type="ARBA" id="ARBA00022840"/>
    </source>
</evidence>
<evidence type="ECO:0000256" key="3">
    <source>
        <dbReference type="ARBA" id="ARBA00022806"/>
    </source>
</evidence>
<keyword evidence="1 5" id="KW-0547">Nucleotide-binding</keyword>
<dbReference type="Pfam" id="PF00580">
    <property type="entry name" value="UvrD-helicase"/>
    <property type="match status" value="1"/>
</dbReference>
<feature type="coiled-coil region" evidence="6">
    <location>
        <begin position="424"/>
        <end position="451"/>
    </location>
</feature>
<keyword evidence="2 5" id="KW-0378">Hydrolase</keyword>
<dbReference type="AlphaFoldDB" id="A0A3B0C497"/>
<evidence type="ECO:0000256" key="1">
    <source>
        <dbReference type="ARBA" id="ARBA00022741"/>
    </source>
</evidence>
<dbReference type="InterPro" id="IPR027417">
    <property type="entry name" value="P-loop_NTPase"/>
</dbReference>
<keyword evidence="3 5" id="KW-0347">Helicase</keyword>
<evidence type="ECO:0000313" key="9">
    <source>
        <dbReference type="Proteomes" id="UP000282311"/>
    </source>
</evidence>
<name>A0A3B0C497_9BACL</name>
<evidence type="ECO:0000256" key="2">
    <source>
        <dbReference type="ARBA" id="ARBA00022801"/>
    </source>
</evidence>